<protein>
    <submittedName>
        <fullName evidence="2">Uncharacterized protein</fullName>
    </submittedName>
</protein>
<comment type="caution">
    <text evidence="2">The sequence shown here is derived from an EMBL/GenBank/DDBJ whole genome shotgun (WGS) entry which is preliminary data.</text>
</comment>
<reference evidence="2 3" key="1">
    <citation type="journal article" date="2018" name="Elife">
        <title>Discovery and characterization of a prevalent human gut bacterial enzyme sufficient for the inactivation of a family of plant toxins.</title>
        <authorList>
            <person name="Koppel N."/>
            <person name="Bisanz J.E."/>
            <person name="Pandelia M.E."/>
            <person name="Turnbaugh P.J."/>
            <person name="Balskus E.P."/>
        </authorList>
    </citation>
    <scope>NUCLEOTIDE SEQUENCE [LARGE SCALE GENOMIC DNA]</scope>
    <source>
        <strain evidence="2 3">3C</strain>
    </source>
</reference>
<evidence type="ECO:0000256" key="1">
    <source>
        <dbReference type="SAM" id="MobiDB-lite"/>
    </source>
</evidence>
<name>A0A369M466_9ACTN</name>
<proteinExistence type="predicted"/>
<dbReference type="GeneID" id="78359612"/>
<dbReference type="EMBL" id="PPTS01000004">
    <property type="protein sequence ID" value="RDB65255.1"/>
    <property type="molecule type" value="Genomic_DNA"/>
</dbReference>
<gene>
    <name evidence="2" type="ORF">C1877_07900</name>
</gene>
<dbReference type="Proteomes" id="UP000254000">
    <property type="component" value="Unassembled WGS sequence"/>
</dbReference>
<evidence type="ECO:0000313" key="3">
    <source>
        <dbReference type="Proteomes" id="UP000254000"/>
    </source>
</evidence>
<keyword evidence="3" id="KW-1185">Reference proteome</keyword>
<dbReference type="AlphaFoldDB" id="A0A369M466"/>
<feature type="compositionally biased region" description="Basic and acidic residues" evidence="1">
    <location>
        <begin position="120"/>
        <end position="131"/>
    </location>
</feature>
<dbReference type="RefSeq" id="WP_041238632.1">
    <property type="nucleotide sequence ID" value="NZ_CABMMS010000004.1"/>
</dbReference>
<evidence type="ECO:0000313" key="2">
    <source>
        <dbReference type="EMBL" id="RDB65255.1"/>
    </source>
</evidence>
<sequence>MYEPNSGATPEAAWMMNDPEDGSRLLLEAHAAPDPKGAVTLGFSFSLWAKRQDGWTEVMNGFNWGYSDAEELVDAAEAYLGLEPDDIERIGYGEFERALLNDESISSRAQRAKSIPAVEQVRRREGNRMGR</sequence>
<feature type="region of interest" description="Disordered" evidence="1">
    <location>
        <begin position="107"/>
        <end position="131"/>
    </location>
</feature>
<organism evidence="2 3">
    <name type="scientific">Gordonibacter pamelaeae</name>
    <dbReference type="NCBI Taxonomy" id="471189"/>
    <lineage>
        <taxon>Bacteria</taxon>
        <taxon>Bacillati</taxon>
        <taxon>Actinomycetota</taxon>
        <taxon>Coriobacteriia</taxon>
        <taxon>Eggerthellales</taxon>
        <taxon>Eggerthellaceae</taxon>
        <taxon>Gordonibacter</taxon>
    </lineage>
</organism>
<dbReference type="OrthoDB" id="3175667at2"/>
<accession>A0A369M466</accession>